<accession>Q23G01</accession>
<dbReference type="InParanoid" id="Q23G01"/>
<dbReference type="HOGENOM" id="CLU_477784_0_0_1"/>
<reference evidence="4" key="1">
    <citation type="journal article" date="2006" name="PLoS Biol.">
        <title>Macronuclear genome sequence of the ciliate Tetrahymena thermophila, a model eukaryote.</title>
        <authorList>
            <person name="Eisen J.A."/>
            <person name="Coyne R.S."/>
            <person name="Wu M."/>
            <person name="Wu D."/>
            <person name="Thiagarajan M."/>
            <person name="Wortman J.R."/>
            <person name="Badger J.H."/>
            <person name="Ren Q."/>
            <person name="Amedeo P."/>
            <person name="Jones K.M."/>
            <person name="Tallon L.J."/>
            <person name="Delcher A.L."/>
            <person name="Salzberg S.L."/>
            <person name="Silva J.C."/>
            <person name="Haas B.J."/>
            <person name="Majoros W.H."/>
            <person name="Farzad M."/>
            <person name="Carlton J.M."/>
            <person name="Smith R.K. Jr."/>
            <person name="Garg J."/>
            <person name="Pearlman R.E."/>
            <person name="Karrer K.M."/>
            <person name="Sun L."/>
            <person name="Manning G."/>
            <person name="Elde N.C."/>
            <person name="Turkewitz A.P."/>
            <person name="Asai D.J."/>
            <person name="Wilkes D.E."/>
            <person name="Wang Y."/>
            <person name="Cai H."/>
            <person name="Collins K."/>
            <person name="Stewart B.A."/>
            <person name="Lee S.R."/>
            <person name="Wilamowska K."/>
            <person name="Weinberg Z."/>
            <person name="Ruzzo W.L."/>
            <person name="Wloga D."/>
            <person name="Gaertig J."/>
            <person name="Frankel J."/>
            <person name="Tsao C.-C."/>
            <person name="Gorovsky M.A."/>
            <person name="Keeling P.J."/>
            <person name="Waller R.F."/>
            <person name="Patron N.J."/>
            <person name="Cherry J.M."/>
            <person name="Stover N.A."/>
            <person name="Krieger C.J."/>
            <person name="del Toro C."/>
            <person name="Ryder H.F."/>
            <person name="Williamson S.C."/>
            <person name="Barbeau R.A."/>
            <person name="Hamilton E.P."/>
            <person name="Orias E."/>
        </authorList>
    </citation>
    <scope>NUCLEOTIDE SEQUENCE [LARGE SCALE GENOMIC DNA]</scope>
    <source>
        <strain evidence="4">SB210</strain>
    </source>
</reference>
<protein>
    <submittedName>
        <fullName evidence="3">Uncharacterized protein</fullName>
    </submittedName>
</protein>
<feature type="coiled-coil region" evidence="1">
    <location>
        <begin position="85"/>
        <end position="197"/>
    </location>
</feature>
<organism evidence="3 4">
    <name type="scientific">Tetrahymena thermophila (strain SB210)</name>
    <dbReference type="NCBI Taxonomy" id="312017"/>
    <lineage>
        <taxon>Eukaryota</taxon>
        <taxon>Sar</taxon>
        <taxon>Alveolata</taxon>
        <taxon>Ciliophora</taxon>
        <taxon>Intramacronucleata</taxon>
        <taxon>Oligohymenophorea</taxon>
        <taxon>Hymenostomatida</taxon>
        <taxon>Tetrahymenina</taxon>
        <taxon>Tetrahymenidae</taxon>
        <taxon>Tetrahymena</taxon>
    </lineage>
</organism>
<feature type="region of interest" description="Disordered" evidence="2">
    <location>
        <begin position="544"/>
        <end position="571"/>
    </location>
</feature>
<evidence type="ECO:0000256" key="2">
    <source>
        <dbReference type="SAM" id="MobiDB-lite"/>
    </source>
</evidence>
<name>Q23G01_TETTS</name>
<dbReference type="KEGG" id="tet:TTHERM_00077630"/>
<dbReference type="AlphaFoldDB" id="Q23G01"/>
<gene>
    <name evidence="3" type="ORF">TTHERM_00077630</name>
</gene>
<dbReference type="EMBL" id="GG662704">
    <property type="protein sequence ID" value="EAR95459.1"/>
    <property type="molecule type" value="Genomic_DNA"/>
</dbReference>
<proteinExistence type="predicted"/>
<evidence type="ECO:0000313" key="4">
    <source>
        <dbReference type="Proteomes" id="UP000009168"/>
    </source>
</evidence>
<feature type="region of interest" description="Disordered" evidence="2">
    <location>
        <begin position="266"/>
        <end position="331"/>
    </location>
</feature>
<dbReference type="Proteomes" id="UP000009168">
    <property type="component" value="Unassembled WGS sequence"/>
</dbReference>
<keyword evidence="1" id="KW-0175">Coiled coil</keyword>
<feature type="compositionally biased region" description="Polar residues" evidence="2">
    <location>
        <begin position="266"/>
        <end position="289"/>
    </location>
</feature>
<dbReference type="RefSeq" id="XP_001015704.1">
    <property type="nucleotide sequence ID" value="XM_001015704.3"/>
</dbReference>
<feature type="compositionally biased region" description="Low complexity" evidence="2">
    <location>
        <begin position="298"/>
        <end position="308"/>
    </location>
</feature>
<feature type="compositionally biased region" description="Polar residues" evidence="2">
    <location>
        <begin position="544"/>
        <end position="555"/>
    </location>
</feature>
<dbReference type="GeneID" id="7837009"/>
<feature type="compositionally biased region" description="Low complexity" evidence="2">
    <location>
        <begin position="556"/>
        <end position="565"/>
    </location>
</feature>
<evidence type="ECO:0000313" key="3">
    <source>
        <dbReference type="EMBL" id="EAR95459.1"/>
    </source>
</evidence>
<evidence type="ECO:0000256" key="1">
    <source>
        <dbReference type="SAM" id="Coils"/>
    </source>
</evidence>
<feature type="region of interest" description="Disordered" evidence="2">
    <location>
        <begin position="500"/>
        <end position="524"/>
    </location>
</feature>
<feature type="compositionally biased region" description="Low complexity" evidence="2">
    <location>
        <begin position="509"/>
        <end position="524"/>
    </location>
</feature>
<keyword evidence="4" id="KW-1185">Reference proteome</keyword>
<sequence length="571" mass="66918">MNKSGIKDYQRSIKQLKQEMDLMKQHPNISLIGTSKLRERDNFTQDDKENNWNLLNQTTNSGEKNFKSNQRNFSSNKCQEKQYQSQKYDHQIISLEEKMQSIKQNFIDKKKQEIIQAQNQMEQLMIKMRDIEKDENINLQEKLRKINERFEECCSRAKEEYEQKVQKYKEDMEKDIQKEKERTQNSIQLQVKNLESQIKQGTNLQLTQQKYQDESSLDDFYYSQKITHVSQIKPQILFGQTNFYTNQEDTAIKCGSIKSERQATTNNYRDYSNKSNAINQQDYSNFNRKGQSHKQQRSRSNSSVSSSSDLEDNKFKKRESKSNCKQLSSNHPIHKLIESNYKMNNKEIFQMIKKYKKINQSYEQQQTLNQQQMALEFQQQDNVKLDQLEKNFTISRKLSYQEDPTLSTSQTPNGQQNTTQFQFIPQQAQSTACNAQNSLNTSYSNSLIDNFNFVNNSSNNKRKFSNSFHSTGQQLNLLPKQAKNNDLYSASISREVPIQFKPPLNSRKSSISHNSNNLSSRLNTNPCQINGKYYISNSLNRKQSNATTQATKRSFNNQLNESSNDLSDDSF</sequence>